<dbReference type="Gene3D" id="3.40.50.510">
    <property type="entry name" value="Phosphotransferase system, mannose-type IIA component"/>
    <property type="match status" value="1"/>
</dbReference>
<dbReference type="eggNOG" id="COG3933">
    <property type="taxonomic scope" value="Bacteria"/>
</dbReference>
<dbReference type="EMBL" id="AZGA01000020">
    <property type="protein sequence ID" value="KRM34840.1"/>
    <property type="molecule type" value="Genomic_DNA"/>
</dbReference>
<dbReference type="RefSeq" id="WP_035451141.1">
    <property type="nucleotide sequence ID" value="NZ_AZGA01000020.1"/>
</dbReference>
<proteinExistence type="predicted"/>
<sequence>MGIHSVEKTLIAETQKINELADLQRLTTAFLARRVKLSRNTVSQYLNELLKQEKVIQIKSRPTNFADRATFCEHFFTPKQNVYASLPELIHEQHNNTNAFETFIGSQQSMKEGIDRIITAVSYPPNGLPFVLSGNTGVGKSYLAKLTYQYCIESGILDAKAPFIVLNCAQYYHNPELLSSNLFGYAKGSFTGATTDFKGMLESADGGILFLDECHRLDPESQEKLFSFMDTGTFQRMGEGNVLRHSNVRLIFATTENLEETFLQTFMRRIPIAITVPDLNNRSKSELKQHIYKAFIVESQRLNKTLEVSPWVINRLYNFNYKNNVGELKTTVRILCARVFSKARQKATIHITSETIGNGFLPELLAVNEQEAITQDTVTFTPTSTLADYELQLHDDNRLINELVARLIQLETSYQNKTITILTLKQHIAREVGALMDQLVHQDGRFENEALKYMISVIQQLFDYLDTSFFVNIKGNAIVAIANFMYRKQDFNLSLTTSNQNKISHLLELLKENTVLEYQLLKSFLDLIKTKLDFKMDDLDKLLLLSYLLSLGVDYQRSGKQAIILAHGFSTASSIADVANQFLNGKIFDAFDMPLSVSTSQVKEFMLRYLKKYDCSKGLIILVDMGSLMVLPDILKDLIPGPILIVNNVSTQAALYVGEMIQQDMAIDEIGRKVQPKLLPKYQLTYPILEKRPMIITTCHTGIGAAKQIQTLLTKSIPKKLGYQFESVDFAYLKKYGTDSPIFNQYDVKAIVGTNDPKLAGFPFISLENLVSNDGTKIIQQIFPTVQDPDMITYINDHLIQNFSIERLLSAVTILDVKKVINSVGEMIEHLEESAQIKLANSQRATLYVHISALIERLIRNDPPLTYTPDDTIDRTQGLNQIKRALADIESAYGVKVDTGELNYLYDIIFQS</sequence>
<name>X0PMH1_9LACO</name>
<dbReference type="PANTHER" id="PTHR32071">
    <property type="entry name" value="TRANSCRIPTIONAL REGULATORY PROTEIN"/>
    <property type="match status" value="1"/>
</dbReference>
<dbReference type="Pfam" id="PF00874">
    <property type="entry name" value="PRD"/>
    <property type="match status" value="1"/>
</dbReference>
<dbReference type="eggNOG" id="COG1221">
    <property type="taxonomic scope" value="Bacteria"/>
</dbReference>
<dbReference type="Gene3D" id="3.40.50.300">
    <property type="entry name" value="P-loop containing nucleotide triphosphate hydrolases"/>
    <property type="match status" value="1"/>
</dbReference>
<evidence type="ECO:0000256" key="4">
    <source>
        <dbReference type="ARBA" id="ARBA00023125"/>
    </source>
</evidence>
<feature type="domain" description="PTS EIIA type-4" evidence="6">
    <location>
        <begin position="559"/>
        <end position="703"/>
    </location>
</feature>
<dbReference type="OrthoDB" id="9771372at2"/>
<dbReference type="CDD" id="cd00009">
    <property type="entry name" value="AAA"/>
    <property type="match status" value="1"/>
</dbReference>
<dbReference type="GO" id="GO:0009401">
    <property type="term" value="P:phosphoenolpyruvate-dependent sugar phosphotransferase system"/>
    <property type="evidence" value="ECO:0007669"/>
    <property type="project" value="InterPro"/>
</dbReference>
<protein>
    <submittedName>
        <fullName evidence="8">Protein SipR</fullName>
    </submittedName>
</protein>
<comment type="caution">
    <text evidence="8">The sequence shown here is derived from an EMBL/GenBank/DDBJ whole genome shotgun (WGS) entry which is preliminary data.</text>
</comment>
<dbReference type="PANTHER" id="PTHR32071:SF38">
    <property type="entry name" value="PSP OPERON TRANSCRIPTIONAL ACTIVATOR"/>
    <property type="match status" value="1"/>
</dbReference>
<dbReference type="PROSITE" id="PS50045">
    <property type="entry name" value="SIGMA54_INTERACT_4"/>
    <property type="match status" value="1"/>
</dbReference>
<evidence type="ECO:0000259" key="7">
    <source>
        <dbReference type="PROSITE" id="PS51372"/>
    </source>
</evidence>
<dbReference type="GO" id="GO:0016020">
    <property type="term" value="C:membrane"/>
    <property type="evidence" value="ECO:0007669"/>
    <property type="project" value="InterPro"/>
</dbReference>
<organism evidence="8 9">
    <name type="scientific">Agrilactobacillus composti DSM 18527 = JCM 14202</name>
    <dbReference type="NCBI Taxonomy" id="1423734"/>
    <lineage>
        <taxon>Bacteria</taxon>
        <taxon>Bacillati</taxon>
        <taxon>Bacillota</taxon>
        <taxon>Bacilli</taxon>
        <taxon>Lactobacillales</taxon>
        <taxon>Lactobacillaceae</taxon>
        <taxon>Agrilactobacillus</taxon>
    </lineage>
</organism>
<dbReference type="InterPro" id="IPR004701">
    <property type="entry name" value="PTS_EIIA_man-typ"/>
</dbReference>
<dbReference type="InterPro" id="IPR027417">
    <property type="entry name" value="P-loop_NTPase"/>
</dbReference>
<dbReference type="GO" id="GO:0006355">
    <property type="term" value="P:regulation of DNA-templated transcription"/>
    <property type="evidence" value="ECO:0007669"/>
    <property type="project" value="InterPro"/>
</dbReference>
<dbReference type="PROSITE" id="PS51372">
    <property type="entry name" value="PRD_2"/>
    <property type="match status" value="1"/>
</dbReference>
<dbReference type="InterPro" id="IPR036662">
    <property type="entry name" value="PTS_EIIA_man-typ_sf"/>
</dbReference>
<keyword evidence="1" id="KW-0808">Transferase</keyword>
<dbReference type="Pfam" id="PF00158">
    <property type="entry name" value="Sigma54_activat"/>
    <property type="match status" value="1"/>
</dbReference>
<dbReference type="InterPro" id="IPR036390">
    <property type="entry name" value="WH_DNA-bd_sf"/>
</dbReference>
<dbReference type="STRING" id="1423734.FC83_GL001977"/>
<dbReference type="Gene3D" id="1.10.1790.10">
    <property type="entry name" value="PRD domain"/>
    <property type="match status" value="1"/>
</dbReference>
<keyword evidence="2" id="KW-0547">Nucleotide-binding</keyword>
<dbReference type="InterPro" id="IPR003593">
    <property type="entry name" value="AAA+_ATPase"/>
</dbReference>
<evidence type="ECO:0000256" key="1">
    <source>
        <dbReference type="ARBA" id="ARBA00022679"/>
    </source>
</evidence>
<dbReference type="SUPFAM" id="SSF52540">
    <property type="entry name" value="P-loop containing nucleoside triphosphate hydrolases"/>
    <property type="match status" value="1"/>
</dbReference>
<evidence type="ECO:0000259" key="6">
    <source>
        <dbReference type="PROSITE" id="PS51096"/>
    </source>
</evidence>
<dbReference type="GO" id="GO:0003677">
    <property type="term" value="F:DNA binding"/>
    <property type="evidence" value="ECO:0007669"/>
    <property type="project" value="UniProtKB-KW"/>
</dbReference>
<gene>
    <name evidence="8" type="ORF">FC83_GL001977</name>
</gene>
<dbReference type="Proteomes" id="UP000051236">
    <property type="component" value="Unassembled WGS sequence"/>
</dbReference>
<feature type="domain" description="Sigma-54 factor interaction" evidence="5">
    <location>
        <begin position="103"/>
        <end position="337"/>
    </location>
</feature>
<dbReference type="SUPFAM" id="SSF63520">
    <property type="entry name" value="PTS-regulatory domain, PRD"/>
    <property type="match status" value="1"/>
</dbReference>
<feature type="domain" description="PRD" evidence="7">
    <location>
        <begin position="815"/>
        <end position="912"/>
    </location>
</feature>
<dbReference type="InterPro" id="IPR036634">
    <property type="entry name" value="PRD_sf"/>
</dbReference>
<keyword evidence="3" id="KW-0067">ATP-binding</keyword>
<dbReference type="PROSITE" id="PS51096">
    <property type="entry name" value="PTS_EIIA_TYPE_4"/>
    <property type="match status" value="1"/>
</dbReference>
<evidence type="ECO:0000313" key="9">
    <source>
        <dbReference type="Proteomes" id="UP000051236"/>
    </source>
</evidence>
<accession>X0PMH1</accession>
<reference evidence="8 9" key="1">
    <citation type="journal article" date="2015" name="Genome Announc.">
        <title>Expanding the biotechnology potential of lactobacilli through comparative genomics of 213 strains and associated genera.</title>
        <authorList>
            <person name="Sun Z."/>
            <person name="Harris H.M."/>
            <person name="McCann A."/>
            <person name="Guo C."/>
            <person name="Argimon S."/>
            <person name="Zhang W."/>
            <person name="Yang X."/>
            <person name="Jeffery I.B."/>
            <person name="Cooney J.C."/>
            <person name="Kagawa T.F."/>
            <person name="Liu W."/>
            <person name="Song Y."/>
            <person name="Salvetti E."/>
            <person name="Wrobel A."/>
            <person name="Rasinkangas P."/>
            <person name="Parkhill J."/>
            <person name="Rea M.C."/>
            <person name="O'Sullivan O."/>
            <person name="Ritari J."/>
            <person name="Douillard F.P."/>
            <person name="Paul Ross R."/>
            <person name="Yang R."/>
            <person name="Briner A.E."/>
            <person name="Felis G.E."/>
            <person name="de Vos W.M."/>
            <person name="Barrangou R."/>
            <person name="Klaenhammer T.R."/>
            <person name="Caufield P.W."/>
            <person name="Cui Y."/>
            <person name="Zhang H."/>
            <person name="O'Toole P.W."/>
        </authorList>
    </citation>
    <scope>NUCLEOTIDE SEQUENCE [LARGE SCALE GENOMIC DNA]</scope>
    <source>
        <strain evidence="8 9">DSM 18527</strain>
    </source>
</reference>
<evidence type="ECO:0000256" key="3">
    <source>
        <dbReference type="ARBA" id="ARBA00022840"/>
    </source>
</evidence>
<evidence type="ECO:0000256" key="2">
    <source>
        <dbReference type="ARBA" id="ARBA00022741"/>
    </source>
</evidence>
<dbReference type="InterPro" id="IPR002078">
    <property type="entry name" value="Sigma_54_int"/>
</dbReference>
<evidence type="ECO:0000259" key="5">
    <source>
        <dbReference type="PROSITE" id="PS50045"/>
    </source>
</evidence>
<dbReference type="GO" id="GO:0016740">
    <property type="term" value="F:transferase activity"/>
    <property type="evidence" value="ECO:0007669"/>
    <property type="project" value="UniProtKB-KW"/>
</dbReference>
<dbReference type="SMART" id="SM00382">
    <property type="entry name" value="AAA"/>
    <property type="match status" value="1"/>
</dbReference>
<dbReference type="InterPro" id="IPR011608">
    <property type="entry name" value="PRD"/>
</dbReference>
<keyword evidence="9" id="KW-1185">Reference proteome</keyword>
<dbReference type="SUPFAM" id="SSF53062">
    <property type="entry name" value="PTS system fructose IIA component-like"/>
    <property type="match status" value="1"/>
</dbReference>
<dbReference type="SUPFAM" id="SSF46785">
    <property type="entry name" value="Winged helix' DNA-binding domain"/>
    <property type="match status" value="1"/>
</dbReference>
<evidence type="ECO:0000313" key="8">
    <source>
        <dbReference type="EMBL" id="KRM34840.1"/>
    </source>
</evidence>
<dbReference type="AlphaFoldDB" id="X0PMH1"/>
<keyword evidence="4" id="KW-0238">DNA-binding</keyword>
<dbReference type="GO" id="GO:0005524">
    <property type="term" value="F:ATP binding"/>
    <property type="evidence" value="ECO:0007669"/>
    <property type="project" value="UniProtKB-KW"/>
</dbReference>
<dbReference type="PATRIC" id="fig|1423734.3.peg.2001"/>